<gene>
    <name evidence="2" type="ORF">B0O44_101591</name>
</gene>
<dbReference type="SUPFAM" id="SSF54593">
    <property type="entry name" value="Glyoxalase/Bleomycin resistance protein/Dihydroxybiphenyl dioxygenase"/>
    <property type="match status" value="2"/>
</dbReference>
<dbReference type="InterPro" id="IPR029068">
    <property type="entry name" value="Glyas_Bleomycin-R_OHBP_Dase"/>
</dbReference>
<name>A0A318UL52_9SPHI</name>
<comment type="caution">
    <text evidence="2">The sequence shown here is derived from an EMBL/GenBank/DDBJ whole genome shotgun (WGS) entry which is preliminary data.</text>
</comment>
<dbReference type="OrthoDB" id="9806473at2"/>
<reference evidence="2 3" key="1">
    <citation type="submission" date="2018-06" db="EMBL/GenBank/DDBJ databases">
        <title>Genomic Encyclopedia of Archaeal and Bacterial Type Strains, Phase II (KMG-II): from individual species to whole genera.</title>
        <authorList>
            <person name="Goeker M."/>
        </authorList>
    </citation>
    <scope>NUCLEOTIDE SEQUENCE [LARGE SCALE GENOMIC DNA]</scope>
    <source>
        <strain evidence="2 3">DSM 27372</strain>
    </source>
</reference>
<dbReference type="Proteomes" id="UP000248198">
    <property type="component" value="Unassembled WGS sequence"/>
</dbReference>
<dbReference type="RefSeq" id="WP_110827188.1">
    <property type="nucleotide sequence ID" value="NZ_QKLU01000001.1"/>
</dbReference>
<evidence type="ECO:0000313" key="3">
    <source>
        <dbReference type="Proteomes" id="UP000248198"/>
    </source>
</evidence>
<dbReference type="Pfam" id="PF06983">
    <property type="entry name" value="3-dmu-9_3-mt"/>
    <property type="match status" value="2"/>
</dbReference>
<dbReference type="InterPro" id="IPR028973">
    <property type="entry name" value="PhnB-like"/>
</dbReference>
<organism evidence="2 3">
    <name type="scientific">Pedobacter nutrimenti</name>
    <dbReference type="NCBI Taxonomy" id="1241337"/>
    <lineage>
        <taxon>Bacteria</taxon>
        <taxon>Pseudomonadati</taxon>
        <taxon>Bacteroidota</taxon>
        <taxon>Sphingobacteriia</taxon>
        <taxon>Sphingobacteriales</taxon>
        <taxon>Sphingobacteriaceae</taxon>
        <taxon>Pedobacter</taxon>
    </lineage>
</organism>
<feature type="domain" description="PhnB-like" evidence="1">
    <location>
        <begin position="124"/>
        <end position="245"/>
    </location>
</feature>
<sequence>MNNSIYPCLAIKDKIAEAADFYIQTFGNGGITQTSPYVIQIQLSGQKFMLLKDGPASSPNAAISFMVISETAEETEAYYHKLSAQGNTMMPLDAYPWSPKYAWVEDKYGVSWQLYTGNKNDNPQKFNPTLMFTGTQVGKAAEAINLYTKLFPQSDVQGILNYGENEGDDTSFVKHAQFKIKGFTAMAMDSSADHGFTFNDAVSLVVECETQEEIDRYWLELTAHGGQEVACGWLTDRYGLSWQIIPASLGSLLKEPERAQRVMAALLKMKKLIISDLENA</sequence>
<dbReference type="EMBL" id="QKLU01000001">
    <property type="protein sequence ID" value="PYF77112.1"/>
    <property type="molecule type" value="Genomic_DNA"/>
</dbReference>
<dbReference type="PANTHER" id="PTHR33990">
    <property type="entry name" value="PROTEIN YJDN-RELATED"/>
    <property type="match status" value="1"/>
</dbReference>
<protein>
    <submittedName>
        <fullName evidence="2">Putative 3-demethylubiquinone-9 3-methyltransferase (Glyoxalase superfamily)</fullName>
    </submittedName>
</protein>
<dbReference type="GO" id="GO:0008168">
    <property type="term" value="F:methyltransferase activity"/>
    <property type="evidence" value="ECO:0007669"/>
    <property type="project" value="UniProtKB-KW"/>
</dbReference>
<keyword evidence="2" id="KW-0830">Ubiquinone</keyword>
<evidence type="ECO:0000259" key="1">
    <source>
        <dbReference type="Pfam" id="PF06983"/>
    </source>
</evidence>
<accession>A0A318UL52</accession>
<dbReference type="Gene3D" id="3.10.180.10">
    <property type="entry name" value="2,3-Dihydroxybiphenyl 1,2-Dioxygenase, domain 1"/>
    <property type="match status" value="2"/>
</dbReference>
<evidence type="ECO:0000313" key="2">
    <source>
        <dbReference type="EMBL" id="PYF77112.1"/>
    </source>
</evidence>
<dbReference type="GO" id="GO:0032259">
    <property type="term" value="P:methylation"/>
    <property type="evidence" value="ECO:0007669"/>
    <property type="project" value="UniProtKB-KW"/>
</dbReference>
<keyword evidence="2" id="KW-0489">Methyltransferase</keyword>
<dbReference type="AlphaFoldDB" id="A0A318UL52"/>
<keyword evidence="3" id="KW-1185">Reference proteome</keyword>
<keyword evidence="2" id="KW-0808">Transferase</keyword>
<dbReference type="CDD" id="cd06588">
    <property type="entry name" value="PhnB_like"/>
    <property type="match status" value="2"/>
</dbReference>
<proteinExistence type="predicted"/>
<feature type="domain" description="PhnB-like" evidence="1">
    <location>
        <begin position="4"/>
        <end position="114"/>
    </location>
</feature>